<evidence type="ECO:0000313" key="3">
    <source>
        <dbReference type="EMBL" id="OYR68833.1"/>
    </source>
</evidence>
<protein>
    <recommendedName>
        <fullName evidence="2">Solute-binding protein family 5 domain-containing protein</fullName>
    </recommendedName>
</protein>
<dbReference type="GO" id="GO:0042597">
    <property type="term" value="C:periplasmic space"/>
    <property type="evidence" value="ECO:0007669"/>
    <property type="project" value="UniProtKB-ARBA"/>
</dbReference>
<dbReference type="InterPro" id="IPR039424">
    <property type="entry name" value="SBP_5"/>
</dbReference>
<dbReference type="InterPro" id="IPR030678">
    <property type="entry name" value="Peptide/Ni-bd"/>
</dbReference>
<dbReference type="Pfam" id="PF00496">
    <property type="entry name" value="SBP_bac_5"/>
    <property type="match status" value="1"/>
</dbReference>
<dbReference type="GO" id="GO:1904680">
    <property type="term" value="F:peptide transmembrane transporter activity"/>
    <property type="evidence" value="ECO:0007669"/>
    <property type="project" value="TreeGrafter"/>
</dbReference>
<dbReference type="CDD" id="cd00995">
    <property type="entry name" value="PBP2_NikA_DppA_OppA_like"/>
    <property type="match status" value="1"/>
</dbReference>
<accession>A0A256JJR6</accession>
<evidence type="ECO:0000313" key="4">
    <source>
        <dbReference type="Proteomes" id="UP000216758"/>
    </source>
</evidence>
<evidence type="ECO:0000256" key="1">
    <source>
        <dbReference type="SAM" id="MobiDB-lite"/>
    </source>
</evidence>
<dbReference type="PANTHER" id="PTHR30290">
    <property type="entry name" value="PERIPLASMIC BINDING COMPONENT OF ABC TRANSPORTER"/>
    <property type="match status" value="1"/>
</dbReference>
<gene>
    <name evidence="3" type="ORF">DJ78_12580</name>
</gene>
<name>A0A256JJR6_HALEZ</name>
<dbReference type="AlphaFoldDB" id="A0A256JJR6"/>
<sequence>MLIYRMPTTDTDANRRSVLQLGATLGALGITGLAGCTGGDGGDGGDNDTIQSNDQQDEPADELPTGGTFRIGAAQGIQTLSPFQGFLADYLIAETMYDRLTRVDQELEVHPNLAQDWETNDDYTEYTFTLDEDATFSNMDGQTVTADDVKATYDYLTSDEFSGSASSISGVESVEVIDETTVTISLANTDLEFPKRISETGGAFFVVPADILDEDPAQLEETDYGSGPLVLEEWNQQNNISFTAAEDYHINGVNDEPLPYFDALEWDILEDEIQRANALADGSVDAVSRTAPNVAERVQNDATLVKRTSGLQFPIILNTTVEPLDNPDVRKAIKYALDREAILEAVSPDGVLGHHSGITPIHTYYHEDLDVGDTFGTTADIEMAQEHLEEAGYGDGIEMQTFHYDDGVPSKEVIAQVFQQQMSEIGIEFEINRLTEETWLADYFNTDGVWYVGNYSTRVLGESVPQLALRSDGIWNEARWSNENFDEAFERAVTATDTETKAEALRECQEINHREGAWVGTFHPDLYGGYKDYVGNYNLYPTYVKDFVSQCAVDK</sequence>
<proteinExistence type="predicted"/>
<dbReference type="InterPro" id="IPR000914">
    <property type="entry name" value="SBP_5_dom"/>
</dbReference>
<organism evidence="3 4">
    <name type="scientific">Halorubrum ezzemoulense</name>
    <name type="common">Halorubrum chaoviator</name>
    <dbReference type="NCBI Taxonomy" id="337243"/>
    <lineage>
        <taxon>Archaea</taxon>
        <taxon>Methanobacteriati</taxon>
        <taxon>Methanobacteriota</taxon>
        <taxon>Stenosarchaea group</taxon>
        <taxon>Halobacteria</taxon>
        <taxon>Halobacteriales</taxon>
        <taxon>Haloferacaceae</taxon>
        <taxon>Halorubrum</taxon>
    </lineage>
</organism>
<evidence type="ECO:0000259" key="2">
    <source>
        <dbReference type="Pfam" id="PF00496"/>
    </source>
</evidence>
<dbReference type="Gene3D" id="3.40.190.10">
    <property type="entry name" value="Periplasmic binding protein-like II"/>
    <property type="match status" value="1"/>
</dbReference>
<dbReference type="GO" id="GO:0015833">
    <property type="term" value="P:peptide transport"/>
    <property type="evidence" value="ECO:0007669"/>
    <property type="project" value="TreeGrafter"/>
</dbReference>
<comment type="caution">
    <text evidence="3">The sequence shown here is derived from an EMBL/GenBank/DDBJ whole genome shotgun (WGS) entry which is preliminary data.</text>
</comment>
<dbReference type="SUPFAM" id="SSF53850">
    <property type="entry name" value="Periplasmic binding protein-like II"/>
    <property type="match status" value="1"/>
</dbReference>
<dbReference type="Gene3D" id="3.10.105.10">
    <property type="entry name" value="Dipeptide-binding Protein, Domain 3"/>
    <property type="match status" value="1"/>
</dbReference>
<feature type="domain" description="Solute-binding protein family 5" evidence="2">
    <location>
        <begin position="108"/>
        <end position="458"/>
    </location>
</feature>
<dbReference type="EMBL" id="NHPB01000085">
    <property type="protein sequence ID" value="OYR68833.1"/>
    <property type="molecule type" value="Genomic_DNA"/>
</dbReference>
<dbReference type="Proteomes" id="UP000216758">
    <property type="component" value="Unassembled WGS sequence"/>
</dbReference>
<dbReference type="PIRSF" id="PIRSF002741">
    <property type="entry name" value="MppA"/>
    <property type="match status" value="1"/>
</dbReference>
<feature type="region of interest" description="Disordered" evidence="1">
    <location>
        <begin position="39"/>
        <end position="63"/>
    </location>
</feature>
<reference evidence="3 4" key="1">
    <citation type="journal article" date="2014" name="Front. Microbiol.">
        <title>Population and genomic analysis of the genus Halorubrum.</title>
        <authorList>
            <person name="Fullmer M.S."/>
            <person name="Soucy S.M."/>
            <person name="Swithers K.S."/>
            <person name="Makkay A.M."/>
            <person name="Wheeler R."/>
            <person name="Ventosa A."/>
            <person name="Gogarten J.P."/>
            <person name="Papke R.T."/>
        </authorList>
    </citation>
    <scope>NUCLEOTIDE SEQUENCE [LARGE SCALE GENOMIC DNA]</scope>
    <source>
        <strain evidence="3 4">G37</strain>
    </source>
</reference>
<dbReference type="GO" id="GO:0043190">
    <property type="term" value="C:ATP-binding cassette (ABC) transporter complex"/>
    <property type="evidence" value="ECO:0007669"/>
    <property type="project" value="InterPro"/>
</dbReference>